<feature type="region of interest" description="Involved in Mg(2+) ion dislocation from EF-Tu" evidence="5">
    <location>
        <begin position="81"/>
        <end position="84"/>
    </location>
</feature>
<dbReference type="InterPro" id="IPR001816">
    <property type="entry name" value="Transl_elong_EFTs/EF1B"/>
</dbReference>
<dbReference type="InterPro" id="IPR018101">
    <property type="entry name" value="Transl_elong_Ts_CS"/>
</dbReference>
<dbReference type="CDD" id="cd14275">
    <property type="entry name" value="UBA_EF-Ts"/>
    <property type="match status" value="1"/>
</dbReference>
<dbReference type="SUPFAM" id="SSF54713">
    <property type="entry name" value="Elongation factor Ts (EF-Ts), dimerisation domain"/>
    <property type="match status" value="1"/>
</dbReference>
<comment type="function">
    <text evidence="5">Associates with the EF-Tu.GDP complex and induces the exchange of GDP to GTP. It remains bound to the aminoacyl-tRNA.EF-Tu.GTP complex up to the GTP hydrolysis stage on the ribosome.</text>
</comment>
<dbReference type="Gene3D" id="3.30.479.20">
    <property type="entry name" value="Elongation factor Ts, dimerisation domain"/>
    <property type="match status" value="1"/>
</dbReference>
<dbReference type="GO" id="GO:0003746">
    <property type="term" value="F:translation elongation factor activity"/>
    <property type="evidence" value="ECO:0007669"/>
    <property type="project" value="UniProtKB-UniRule"/>
</dbReference>
<evidence type="ECO:0000256" key="5">
    <source>
        <dbReference type="HAMAP-Rule" id="MF_00050"/>
    </source>
</evidence>
<dbReference type="HAMAP" id="MF_00050">
    <property type="entry name" value="EF_Ts"/>
    <property type="match status" value="1"/>
</dbReference>
<keyword evidence="3 5" id="KW-0251">Elongation factor</keyword>
<comment type="subcellular location">
    <subcellularLocation>
        <location evidence="5">Cytoplasm</location>
    </subcellularLocation>
</comment>
<organism evidence="7 8">
    <name type="scientific">candidate division WWE3 bacterium</name>
    <dbReference type="NCBI Taxonomy" id="2053526"/>
    <lineage>
        <taxon>Bacteria</taxon>
        <taxon>Katanobacteria</taxon>
    </lineage>
</organism>
<dbReference type="PANTHER" id="PTHR11741">
    <property type="entry name" value="ELONGATION FACTOR TS"/>
    <property type="match status" value="1"/>
</dbReference>
<proteinExistence type="inferred from homology"/>
<comment type="similarity">
    <text evidence="1 5">Belongs to the EF-Ts family.</text>
</comment>
<dbReference type="AlphaFoldDB" id="A0A955EBZ8"/>
<name>A0A955EBZ8_UNCKA</name>
<gene>
    <name evidence="5" type="primary">tsf</name>
    <name evidence="7" type="ORF">KC980_00235</name>
</gene>
<reference evidence="7" key="1">
    <citation type="submission" date="2020-04" db="EMBL/GenBank/DDBJ databases">
        <authorList>
            <person name="Zhang T."/>
        </authorList>
    </citation>
    <scope>NUCLEOTIDE SEQUENCE</scope>
    <source>
        <strain evidence="7">HKST-UBA79</strain>
    </source>
</reference>
<feature type="domain" description="Translation elongation factor EFTs/EF1B dimerisation" evidence="6">
    <location>
        <begin position="74"/>
        <end position="149"/>
    </location>
</feature>
<accession>A0A955EBZ8</accession>
<evidence type="ECO:0000259" key="6">
    <source>
        <dbReference type="Pfam" id="PF00889"/>
    </source>
</evidence>
<evidence type="ECO:0000256" key="1">
    <source>
        <dbReference type="ARBA" id="ARBA00005532"/>
    </source>
</evidence>
<dbReference type="Pfam" id="PF00889">
    <property type="entry name" value="EF_TS"/>
    <property type="match status" value="1"/>
</dbReference>
<dbReference type="PROSITE" id="PS01127">
    <property type="entry name" value="EF_TS_2"/>
    <property type="match status" value="1"/>
</dbReference>
<comment type="caution">
    <text evidence="7">The sequence shown here is derived from an EMBL/GenBank/DDBJ whole genome shotgun (WGS) entry which is preliminary data.</text>
</comment>
<dbReference type="Proteomes" id="UP000740557">
    <property type="component" value="Unassembled WGS sequence"/>
</dbReference>
<evidence type="ECO:0000256" key="3">
    <source>
        <dbReference type="ARBA" id="ARBA00022768"/>
    </source>
</evidence>
<dbReference type="SUPFAM" id="SSF46934">
    <property type="entry name" value="UBA-like"/>
    <property type="match status" value="1"/>
</dbReference>
<dbReference type="EMBL" id="JAGQNX010000008">
    <property type="protein sequence ID" value="MCA9307920.1"/>
    <property type="molecule type" value="Genomic_DNA"/>
</dbReference>
<dbReference type="FunFam" id="1.10.8.10:FF:000001">
    <property type="entry name" value="Elongation factor Ts"/>
    <property type="match status" value="1"/>
</dbReference>
<evidence type="ECO:0000313" key="7">
    <source>
        <dbReference type="EMBL" id="MCA9307920.1"/>
    </source>
</evidence>
<keyword evidence="4 5" id="KW-0648">Protein biosynthesis</keyword>
<keyword evidence="5" id="KW-0963">Cytoplasm</keyword>
<protein>
    <recommendedName>
        <fullName evidence="2 5">Elongation factor Ts</fullName>
        <shortName evidence="5">EF-Ts</shortName>
    </recommendedName>
</protein>
<dbReference type="InterPro" id="IPR009060">
    <property type="entry name" value="UBA-like_sf"/>
</dbReference>
<evidence type="ECO:0000313" key="8">
    <source>
        <dbReference type="Proteomes" id="UP000740557"/>
    </source>
</evidence>
<dbReference type="PANTHER" id="PTHR11741:SF0">
    <property type="entry name" value="ELONGATION FACTOR TS, MITOCHONDRIAL"/>
    <property type="match status" value="1"/>
</dbReference>
<dbReference type="InterPro" id="IPR014039">
    <property type="entry name" value="Transl_elong_EFTs/EF1B_dimer"/>
</dbReference>
<sequence>MGLNVDNIKKLREETGAGILEVKETLAKFDGDYAKALEDLMSKASAKAAKKSDREIKDGLVYSYIHGTGKVGALVLMGCETDFVAKTDDFTNLCKDVAMQVCTGDYDNVEQILQDPFIKDSSKTVQSLINDVVAKLGENITLLEFKKLSVN</sequence>
<evidence type="ECO:0000256" key="2">
    <source>
        <dbReference type="ARBA" id="ARBA00016956"/>
    </source>
</evidence>
<evidence type="ECO:0000256" key="4">
    <source>
        <dbReference type="ARBA" id="ARBA00022917"/>
    </source>
</evidence>
<dbReference type="Gene3D" id="1.10.8.10">
    <property type="entry name" value="DNA helicase RuvA subunit, C-terminal domain"/>
    <property type="match status" value="1"/>
</dbReference>
<dbReference type="InterPro" id="IPR036402">
    <property type="entry name" value="EF-Ts_dimer_sf"/>
</dbReference>
<dbReference type="GO" id="GO:0005737">
    <property type="term" value="C:cytoplasm"/>
    <property type="evidence" value="ECO:0007669"/>
    <property type="project" value="UniProtKB-SubCell"/>
</dbReference>
<reference evidence="7" key="2">
    <citation type="journal article" date="2021" name="Microbiome">
        <title>Successional dynamics and alternative stable states in a saline activated sludge microbial community over 9 years.</title>
        <authorList>
            <person name="Wang Y."/>
            <person name="Ye J."/>
            <person name="Ju F."/>
            <person name="Liu L."/>
            <person name="Boyd J.A."/>
            <person name="Deng Y."/>
            <person name="Parks D.H."/>
            <person name="Jiang X."/>
            <person name="Yin X."/>
            <person name="Woodcroft B.J."/>
            <person name="Tyson G.W."/>
            <person name="Hugenholtz P."/>
            <person name="Polz M.F."/>
            <person name="Zhang T."/>
        </authorList>
    </citation>
    <scope>NUCLEOTIDE SEQUENCE</scope>
    <source>
        <strain evidence="7">HKST-UBA79</strain>
    </source>
</reference>